<dbReference type="GO" id="GO:0046872">
    <property type="term" value="F:metal ion binding"/>
    <property type="evidence" value="ECO:0007669"/>
    <property type="project" value="UniProtKB-KW"/>
</dbReference>
<evidence type="ECO:0000256" key="14">
    <source>
        <dbReference type="ARBA" id="ARBA00041592"/>
    </source>
</evidence>
<evidence type="ECO:0000256" key="1">
    <source>
        <dbReference type="ARBA" id="ARBA00001946"/>
    </source>
</evidence>
<evidence type="ECO:0000256" key="2">
    <source>
        <dbReference type="ARBA" id="ARBA00005582"/>
    </source>
</evidence>
<dbReference type="PRINTS" id="PR00502">
    <property type="entry name" value="NUDIXFAMILY"/>
</dbReference>
<dbReference type="PROSITE" id="PS00893">
    <property type="entry name" value="NUDIX_BOX"/>
    <property type="match status" value="1"/>
</dbReference>
<evidence type="ECO:0000313" key="20">
    <source>
        <dbReference type="Proteomes" id="UP000254101"/>
    </source>
</evidence>
<keyword evidence="5" id="KW-0479">Metal-binding</keyword>
<comment type="similarity">
    <text evidence="2 17">Belongs to the Nudix hydrolase family.</text>
</comment>
<evidence type="ECO:0000256" key="8">
    <source>
        <dbReference type="ARBA" id="ARBA00022842"/>
    </source>
</evidence>
<dbReference type="GO" id="GO:0006281">
    <property type="term" value="P:DNA repair"/>
    <property type="evidence" value="ECO:0007669"/>
    <property type="project" value="UniProtKB-KW"/>
</dbReference>
<dbReference type="InterPro" id="IPR020084">
    <property type="entry name" value="NUDIX_hydrolase_CS"/>
</dbReference>
<dbReference type="GO" id="GO:0008413">
    <property type="term" value="F:8-oxo-7,8-dihydroguanosine triphosphate pyrophosphatase activity"/>
    <property type="evidence" value="ECO:0007669"/>
    <property type="project" value="TreeGrafter"/>
</dbReference>
<organism evidence="19 20">
    <name type="scientific">Alteriqipengyuania lutimaris</name>
    <dbReference type="NCBI Taxonomy" id="1538146"/>
    <lineage>
        <taxon>Bacteria</taxon>
        <taxon>Pseudomonadati</taxon>
        <taxon>Pseudomonadota</taxon>
        <taxon>Alphaproteobacteria</taxon>
        <taxon>Sphingomonadales</taxon>
        <taxon>Erythrobacteraceae</taxon>
        <taxon>Alteriqipengyuania</taxon>
    </lineage>
</organism>
<dbReference type="Gene3D" id="3.90.79.10">
    <property type="entry name" value="Nucleoside Triphosphate Pyrophosphohydrolase"/>
    <property type="match status" value="1"/>
</dbReference>
<sequence>MENFPTYLPVVAAAIGPDRAGRWLMHRRPAGKHHGGLWEFPGGKVEPGEGLREALVREIAEESGLSLAAEAMSEAGFAADPGPTGENGRPILLLLFHCPQWRGEAASLEGGEWAWFAPDAIADLPKPPLDARLHAQFFDQMPDR</sequence>
<keyword evidence="6" id="KW-0227">DNA damage</keyword>
<feature type="domain" description="Nudix hydrolase" evidence="18">
    <location>
        <begin position="5"/>
        <end position="138"/>
    </location>
</feature>
<evidence type="ECO:0000256" key="13">
    <source>
        <dbReference type="ARBA" id="ARBA00040794"/>
    </source>
</evidence>
<accession>A0A395LNG9</accession>
<dbReference type="InterPro" id="IPR000086">
    <property type="entry name" value="NUDIX_hydrolase_dom"/>
</dbReference>
<evidence type="ECO:0000256" key="15">
    <source>
        <dbReference type="ARBA" id="ARBA00041979"/>
    </source>
</evidence>
<name>A0A395LNG9_9SPHN</name>
<dbReference type="PANTHER" id="PTHR47707">
    <property type="entry name" value="8-OXO-DGTP DIPHOSPHATASE"/>
    <property type="match status" value="1"/>
</dbReference>
<dbReference type="CDD" id="cd03425">
    <property type="entry name" value="NUDIX_MutT_NudA_like"/>
    <property type="match status" value="1"/>
</dbReference>
<keyword evidence="20" id="KW-1185">Reference proteome</keyword>
<evidence type="ECO:0000256" key="17">
    <source>
        <dbReference type="RuleBase" id="RU003476"/>
    </source>
</evidence>
<dbReference type="EMBL" id="QRBB01000001">
    <property type="protein sequence ID" value="RDS78199.1"/>
    <property type="molecule type" value="Genomic_DNA"/>
</dbReference>
<proteinExistence type="inferred from homology"/>
<evidence type="ECO:0000256" key="16">
    <source>
        <dbReference type="ARBA" id="ARBA00042798"/>
    </source>
</evidence>
<gene>
    <name evidence="19" type="ORF">DL238_11690</name>
</gene>
<dbReference type="AlphaFoldDB" id="A0A395LNG9"/>
<comment type="catalytic activity">
    <reaction evidence="11">
        <text>8-oxo-GTP + H2O = 8-oxo-GMP + diphosphate + H(+)</text>
        <dbReference type="Rhea" id="RHEA:67616"/>
        <dbReference type="ChEBI" id="CHEBI:15377"/>
        <dbReference type="ChEBI" id="CHEBI:15378"/>
        <dbReference type="ChEBI" id="CHEBI:33019"/>
        <dbReference type="ChEBI" id="CHEBI:143553"/>
        <dbReference type="ChEBI" id="CHEBI:145694"/>
    </reaction>
</comment>
<evidence type="ECO:0000256" key="12">
    <source>
        <dbReference type="ARBA" id="ARBA00038905"/>
    </source>
</evidence>
<comment type="caution">
    <text evidence="19">The sequence shown here is derived from an EMBL/GenBank/DDBJ whole genome shotgun (WGS) entry which is preliminary data.</text>
</comment>
<evidence type="ECO:0000259" key="18">
    <source>
        <dbReference type="PROSITE" id="PS51462"/>
    </source>
</evidence>
<dbReference type="GO" id="GO:0035539">
    <property type="term" value="F:8-oxo-7,8-dihydrodeoxyguanosine triphosphate pyrophosphatase activity"/>
    <property type="evidence" value="ECO:0007669"/>
    <property type="project" value="UniProtKB-EC"/>
</dbReference>
<comment type="catalytic activity">
    <reaction evidence="10">
        <text>8-oxo-dGTP + H2O = 8-oxo-dGMP + diphosphate + H(+)</text>
        <dbReference type="Rhea" id="RHEA:31575"/>
        <dbReference type="ChEBI" id="CHEBI:15377"/>
        <dbReference type="ChEBI" id="CHEBI:15378"/>
        <dbReference type="ChEBI" id="CHEBI:33019"/>
        <dbReference type="ChEBI" id="CHEBI:63224"/>
        <dbReference type="ChEBI" id="CHEBI:77896"/>
        <dbReference type="EC" id="3.6.1.55"/>
    </reaction>
</comment>
<evidence type="ECO:0000256" key="10">
    <source>
        <dbReference type="ARBA" id="ARBA00035861"/>
    </source>
</evidence>
<protein>
    <recommendedName>
        <fullName evidence="13">8-oxo-dGTP diphosphatase</fullName>
        <ecNumber evidence="12">3.6.1.55</ecNumber>
    </recommendedName>
    <alternativeName>
        <fullName evidence="16">7,8-dihydro-8-oxoguanine-triphosphatase</fullName>
    </alternativeName>
    <alternativeName>
        <fullName evidence="15">Mutator protein MutT</fullName>
    </alternativeName>
    <alternativeName>
        <fullName evidence="14">dGTP pyrophosphohydrolase</fullName>
    </alternativeName>
</protein>
<evidence type="ECO:0000256" key="4">
    <source>
        <dbReference type="ARBA" id="ARBA00022705"/>
    </source>
</evidence>
<dbReference type="Proteomes" id="UP000254101">
    <property type="component" value="Unassembled WGS sequence"/>
</dbReference>
<dbReference type="OrthoDB" id="9810648at2"/>
<dbReference type="EC" id="3.6.1.55" evidence="12"/>
<evidence type="ECO:0000256" key="5">
    <source>
        <dbReference type="ARBA" id="ARBA00022723"/>
    </source>
</evidence>
<keyword evidence="7 17" id="KW-0378">Hydrolase</keyword>
<dbReference type="Pfam" id="PF00293">
    <property type="entry name" value="NUDIX"/>
    <property type="match status" value="1"/>
</dbReference>
<dbReference type="InterPro" id="IPR047127">
    <property type="entry name" value="MutT-like"/>
</dbReference>
<dbReference type="RefSeq" id="WP_115492423.1">
    <property type="nucleotide sequence ID" value="NZ_JACHWW010000001.1"/>
</dbReference>
<keyword evidence="3" id="KW-0515">Mutator protein</keyword>
<dbReference type="GO" id="GO:0044716">
    <property type="term" value="F:8-oxo-GDP phosphatase activity"/>
    <property type="evidence" value="ECO:0007669"/>
    <property type="project" value="TreeGrafter"/>
</dbReference>
<keyword evidence="9" id="KW-0234">DNA repair</keyword>
<dbReference type="InterPro" id="IPR015797">
    <property type="entry name" value="NUDIX_hydrolase-like_dom_sf"/>
</dbReference>
<evidence type="ECO:0000256" key="9">
    <source>
        <dbReference type="ARBA" id="ARBA00023204"/>
    </source>
</evidence>
<dbReference type="PANTHER" id="PTHR47707:SF1">
    <property type="entry name" value="NUDIX HYDROLASE FAMILY PROTEIN"/>
    <property type="match status" value="1"/>
</dbReference>
<dbReference type="PROSITE" id="PS51462">
    <property type="entry name" value="NUDIX"/>
    <property type="match status" value="1"/>
</dbReference>
<keyword evidence="8" id="KW-0460">Magnesium</keyword>
<dbReference type="SUPFAM" id="SSF55811">
    <property type="entry name" value="Nudix"/>
    <property type="match status" value="1"/>
</dbReference>
<evidence type="ECO:0000256" key="3">
    <source>
        <dbReference type="ARBA" id="ARBA00022457"/>
    </source>
</evidence>
<evidence type="ECO:0000256" key="7">
    <source>
        <dbReference type="ARBA" id="ARBA00022801"/>
    </source>
</evidence>
<dbReference type="GO" id="GO:0006260">
    <property type="term" value="P:DNA replication"/>
    <property type="evidence" value="ECO:0007669"/>
    <property type="project" value="UniProtKB-KW"/>
</dbReference>
<evidence type="ECO:0000313" key="19">
    <source>
        <dbReference type="EMBL" id="RDS78199.1"/>
    </source>
</evidence>
<reference evidence="19 20" key="1">
    <citation type="submission" date="2018-07" db="EMBL/GenBank/DDBJ databases">
        <title>Erythrobacter nanhaiensis sp. nov., a novel member of the genus Erythrobacter isolated from the South China Sea.</title>
        <authorList>
            <person name="Chen X."/>
            <person name="Liu J."/>
        </authorList>
    </citation>
    <scope>NUCLEOTIDE SEQUENCE [LARGE SCALE GENOMIC DNA]</scope>
    <source>
        <strain evidence="19 20">S-5</strain>
    </source>
</reference>
<evidence type="ECO:0000256" key="6">
    <source>
        <dbReference type="ARBA" id="ARBA00022763"/>
    </source>
</evidence>
<keyword evidence="4" id="KW-0235">DNA replication</keyword>
<dbReference type="InterPro" id="IPR020476">
    <property type="entry name" value="Nudix_hydrolase"/>
</dbReference>
<evidence type="ECO:0000256" key="11">
    <source>
        <dbReference type="ARBA" id="ARBA00036904"/>
    </source>
</evidence>
<dbReference type="GO" id="GO:0044715">
    <property type="term" value="F:8-oxo-dGDP phosphatase activity"/>
    <property type="evidence" value="ECO:0007669"/>
    <property type="project" value="TreeGrafter"/>
</dbReference>
<comment type="cofactor">
    <cofactor evidence="1">
        <name>Mg(2+)</name>
        <dbReference type="ChEBI" id="CHEBI:18420"/>
    </cofactor>
</comment>